<dbReference type="PANTHER" id="PTHR31503">
    <property type="entry name" value="VACUOLAR CALCIUM ION TRANSPORTER"/>
    <property type="match status" value="1"/>
</dbReference>
<keyword evidence="7" id="KW-0472">Membrane</keyword>
<evidence type="ECO:0000256" key="4">
    <source>
        <dbReference type="ARBA" id="ARBA00022692"/>
    </source>
</evidence>
<keyword evidence="3" id="KW-0050">Antiport</keyword>
<evidence type="ECO:0000256" key="6">
    <source>
        <dbReference type="ARBA" id="ARBA00023065"/>
    </source>
</evidence>
<evidence type="ECO:0000256" key="1">
    <source>
        <dbReference type="ARBA" id="ARBA00004127"/>
    </source>
</evidence>
<proteinExistence type="predicted"/>
<name>A0AAE0L086_9CHLO</name>
<dbReference type="GO" id="GO:0006874">
    <property type="term" value="P:intracellular calcium ion homeostasis"/>
    <property type="evidence" value="ECO:0007669"/>
    <property type="project" value="TreeGrafter"/>
</dbReference>
<keyword evidence="11" id="KW-1185">Reference proteome</keyword>
<feature type="region of interest" description="Disordered" evidence="8">
    <location>
        <begin position="1"/>
        <end position="22"/>
    </location>
</feature>
<evidence type="ECO:0000256" key="3">
    <source>
        <dbReference type="ARBA" id="ARBA00022449"/>
    </source>
</evidence>
<feature type="domain" description="Sodium/calcium exchanger membrane region" evidence="9">
    <location>
        <begin position="64"/>
        <end position="124"/>
    </location>
</feature>
<organism evidence="10 11">
    <name type="scientific">Cymbomonas tetramitiformis</name>
    <dbReference type="NCBI Taxonomy" id="36881"/>
    <lineage>
        <taxon>Eukaryota</taxon>
        <taxon>Viridiplantae</taxon>
        <taxon>Chlorophyta</taxon>
        <taxon>Pyramimonadophyceae</taxon>
        <taxon>Pyramimonadales</taxon>
        <taxon>Pyramimonadaceae</taxon>
        <taxon>Cymbomonas</taxon>
    </lineage>
</organism>
<dbReference type="PANTHER" id="PTHR31503:SF22">
    <property type="entry name" value="VACUOLAR CALCIUM ION TRANSPORTER"/>
    <property type="match status" value="1"/>
</dbReference>
<evidence type="ECO:0000313" key="11">
    <source>
        <dbReference type="Proteomes" id="UP001190700"/>
    </source>
</evidence>
<comment type="subcellular location">
    <subcellularLocation>
        <location evidence="1">Endomembrane system</location>
        <topology evidence="1">Multi-pass membrane protein</topology>
    </subcellularLocation>
</comment>
<dbReference type="GO" id="GO:0015369">
    <property type="term" value="F:calcium:proton antiporter activity"/>
    <property type="evidence" value="ECO:0007669"/>
    <property type="project" value="TreeGrafter"/>
</dbReference>
<keyword evidence="6" id="KW-0406">Ion transport</keyword>
<keyword evidence="5" id="KW-1133">Transmembrane helix</keyword>
<dbReference type="GO" id="GO:0012505">
    <property type="term" value="C:endomembrane system"/>
    <property type="evidence" value="ECO:0007669"/>
    <property type="project" value="UniProtKB-SubCell"/>
</dbReference>
<comment type="caution">
    <text evidence="10">The sequence shown here is derived from an EMBL/GenBank/DDBJ whole genome shotgun (WGS) entry which is preliminary data.</text>
</comment>
<evidence type="ECO:0000256" key="7">
    <source>
        <dbReference type="ARBA" id="ARBA00023136"/>
    </source>
</evidence>
<evidence type="ECO:0000313" key="10">
    <source>
        <dbReference type="EMBL" id="KAK3266930.1"/>
    </source>
</evidence>
<dbReference type="EMBL" id="LGRX02012734">
    <property type="protein sequence ID" value="KAK3266930.1"/>
    <property type="molecule type" value="Genomic_DNA"/>
</dbReference>
<dbReference type="GO" id="GO:0016020">
    <property type="term" value="C:membrane"/>
    <property type="evidence" value="ECO:0007669"/>
    <property type="project" value="InterPro"/>
</dbReference>
<dbReference type="Proteomes" id="UP001190700">
    <property type="component" value="Unassembled WGS sequence"/>
</dbReference>
<accession>A0AAE0L086</accession>
<evidence type="ECO:0000256" key="5">
    <source>
        <dbReference type="ARBA" id="ARBA00022989"/>
    </source>
</evidence>
<dbReference type="InterPro" id="IPR004713">
    <property type="entry name" value="CaH_exchang"/>
</dbReference>
<dbReference type="InterPro" id="IPR004837">
    <property type="entry name" value="NaCa_Exmemb"/>
</dbReference>
<feature type="compositionally biased region" description="Low complexity" evidence="8">
    <location>
        <begin position="1"/>
        <end position="13"/>
    </location>
</feature>
<keyword evidence="4" id="KW-0812">Transmembrane</keyword>
<evidence type="ECO:0000256" key="2">
    <source>
        <dbReference type="ARBA" id="ARBA00022448"/>
    </source>
</evidence>
<sequence length="146" mass="15443">MQVFASSASAADPPSTPAPHSPLKALRDDAVKLRLTFNQQGPLNVFYLCLPIGIWATRSGYGELGFLASCLAILPLADLMGSTCEDIARHTSPAIGGLVVNTLANMPELMVSYAALKKGLVDVVQVRGGAACWVRSYWYPVVPPAG</sequence>
<dbReference type="Pfam" id="PF01699">
    <property type="entry name" value="Na_Ca_ex"/>
    <property type="match status" value="1"/>
</dbReference>
<evidence type="ECO:0000256" key="8">
    <source>
        <dbReference type="SAM" id="MobiDB-lite"/>
    </source>
</evidence>
<gene>
    <name evidence="10" type="ORF">CYMTET_24477</name>
</gene>
<reference evidence="10 11" key="1">
    <citation type="journal article" date="2015" name="Genome Biol. Evol.">
        <title>Comparative Genomics of a Bacterivorous Green Alga Reveals Evolutionary Causalities and Consequences of Phago-Mixotrophic Mode of Nutrition.</title>
        <authorList>
            <person name="Burns J.A."/>
            <person name="Paasch A."/>
            <person name="Narechania A."/>
            <person name="Kim E."/>
        </authorList>
    </citation>
    <scope>NUCLEOTIDE SEQUENCE [LARGE SCALE GENOMIC DNA]</scope>
    <source>
        <strain evidence="10 11">PLY_AMNH</strain>
    </source>
</reference>
<protein>
    <recommendedName>
        <fullName evidence="9">Sodium/calcium exchanger membrane region domain-containing protein</fullName>
    </recommendedName>
</protein>
<keyword evidence="2" id="KW-0813">Transport</keyword>
<evidence type="ECO:0000259" key="9">
    <source>
        <dbReference type="Pfam" id="PF01699"/>
    </source>
</evidence>
<dbReference type="AlphaFoldDB" id="A0AAE0L086"/>